<keyword evidence="8" id="KW-1185">Reference proteome</keyword>
<keyword evidence="3 6" id="KW-0732">Signal</keyword>
<dbReference type="Proteomes" id="UP000244904">
    <property type="component" value="Unassembled WGS sequence"/>
</dbReference>
<dbReference type="PANTHER" id="PTHR38776">
    <property type="entry name" value="MLTA-INTERACTING PROTEIN-RELATED"/>
    <property type="match status" value="1"/>
</dbReference>
<evidence type="ECO:0000313" key="7">
    <source>
        <dbReference type="EMBL" id="SPF81668.1"/>
    </source>
</evidence>
<comment type="similarity">
    <text evidence="2">Belongs to the MipA/OmpV family.</text>
</comment>
<keyword evidence="4" id="KW-0472">Membrane</keyword>
<evidence type="ECO:0000256" key="4">
    <source>
        <dbReference type="ARBA" id="ARBA00023136"/>
    </source>
</evidence>
<evidence type="ECO:0000256" key="2">
    <source>
        <dbReference type="ARBA" id="ARBA00005722"/>
    </source>
</evidence>
<evidence type="ECO:0008006" key="9">
    <source>
        <dbReference type="Google" id="ProtNLM"/>
    </source>
</evidence>
<proteinExistence type="inferred from homology"/>
<evidence type="ECO:0000256" key="1">
    <source>
        <dbReference type="ARBA" id="ARBA00004442"/>
    </source>
</evidence>
<evidence type="ECO:0000256" key="6">
    <source>
        <dbReference type="SAM" id="SignalP"/>
    </source>
</evidence>
<sequence>MLQKLKFVALAAGLACAGAVHAETVVDVHAGLGVKYGPAYFGAKKMVAGPTGRLQVNELSFGKMAYDGRVEKTGFGLRGGFRFVGARRASDSPELAGLPDIDPALELGLGIGYEAKNWRAFADLRQGLGGHHGQVAELGADLKLPVSDKLTVTFGPRALYGSADYMNTYFNVSAASALTSSFAAYSGGAGLVSTGVSLKANYDISPVWRVTFGADYDVLRGDAAKSPIVQTDKQGSVSVVLSRALRIAF</sequence>
<dbReference type="RefSeq" id="WP_181389511.1">
    <property type="nucleotide sequence ID" value="NZ_OMOJ01000012.1"/>
</dbReference>
<keyword evidence="5" id="KW-0998">Cell outer membrane</keyword>
<evidence type="ECO:0000256" key="3">
    <source>
        <dbReference type="ARBA" id="ARBA00022729"/>
    </source>
</evidence>
<evidence type="ECO:0000256" key="5">
    <source>
        <dbReference type="ARBA" id="ARBA00023237"/>
    </source>
</evidence>
<protein>
    <recommendedName>
        <fullName evidence="9">MltA-interacting protein</fullName>
    </recommendedName>
</protein>
<evidence type="ECO:0000313" key="8">
    <source>
        <dbReference type="Proteomes" id="UP000244904"/>
    </source>
</evidence>
<organism evidence="7 8">
    <name type="scientific">Pseudoprimorskyibacter insulae</name>
    <dbReference type="NCBI Taxonomy" id="1695997"/>
    <lineage>
        <taxon>Bacteria</taxon>
        <taxon>Pseudomonadati</taxon>
        <taxon>Pseudomonadota</taxon>
        <taxon>Alphaproteobacteria</taxon>
        <taxon>Rhodobacterales</taxon>
        <taxon>Paracoccaceae</taxon>
        <taxon>Pseudoprimorskyibacter</taxon>
    </lineage>
</organism>
<dbReference type="PANTHER" id="PTHR38776:SF1">
    <property type="entry name" value="MLTA-INTERACTING PROTEIN-RELATED"/>
    <property type="match status" value="1"/>
</dbReference>
<reference evidence="8" key="1">
    <citation type="submission" date="2018-03" db="EMBL/GenBank/DDBJ databases">
        <authorList>
            <person name="Rodrigo-Torres L."/>
            <person name="Arahal R. D."/>
            <person name="Lucena T."/>
        </authorList>
    </citation>
    <scope>NUCLEOTIDE SEQUENCE [LARGE SCALE GENOMIC DNA]</scope>
    <source>
        <strain evidence="8">CECT 8871</strain>
    </source>
</reference>
<dbReference type="GO" id="GO:0009279">
    <property type="term" value="C:cell outer membrane"/>
    <property type="evidence" value="ECO:0007669"/>
    <property type="project" value="UniProtKB-SubCell"/>
</dbReference>
<feature type="signal peptide" evidence="6">
    <location>
        <begin position="1"/>
        <end position="22"/>
    </location>
</feature>
<dbReference type="InterPro" id="IPR010583">
    <property type="entry name" value="MipA"/>
</dbReference>
<accession>A0A2R8B078</accession>
<feature type="chain" id="PRO_5015319018" description="MltA-interacting protein" evidence="6">
    <location>
        <begin position="23"/>
        <end position="249"/>
    </location>
</feature>
<dbReference type="AlphaFoldDB" id="A0A2R8B078"/>
<gene>
    <name evidence="7" type="ORF">PRI8871_03493</name>
</gene>
<dbReference type="EMBL" id="OMOJ01000012">
    <property type="protein sequence ID" value="SPF81668.1"/>
    <property type="molecule type" value="Genomic_DNA"/>
</dbReference>
<dbReference type="Pfam" id="PF06629">
    <property type="entry name" value="MipA"/>
    <property type="match status" value="1"/>
</dbReference>
<comment type="subcellular location">
    <subcellularLocation>
        <location evidence="1">Cell outer membrane</location>
    </subcellularLocation>
</comment>
<name>A0A2R8B078_9RHOB</name>